<dbReference type="Proteomes" id="UP001446871">
    <property type="component" value="Unassembled WGS sequence"/>
</dbReference>
<evidence type="ECO:0000256" key="1">
    <source>
        <dbReference type="SAM" id="MobiDB-lite"/>
    </source>
</evidence>
<proteinExistence type="predicted"/>
<gene>
    <name evidence="2" type="ORF">PG996_010232</name>
</gene>
<feature type="region of interest" description="Disordered" evidence="1">
    <location>
        <begin position="487"/>
        <end position="513"/>
    </location>
</feature>
<feature type="region of interest" description="Disordered" evidence="1">
    <location>
        <begin position="329"/>
        <end position="406"/>
    </location>
</feature>
<feature type="compositionally biased region" description="Polar residues" evidence="1">
    <location>
        <begin position="55"/>
        <end position="64"/>
    </location>
</feature>
<comment type="caution">
    <text evidence="2">The sequence shown here is derived from an EMBL/GenBank/DDBJ whole genome shotgun (WGS) entry which is preliminary data.</text>
</comment>
<dbReference type="EMBL" id="JAQQWM010000006">
    <property type="protein sequence ID" value="KAK8060302.1"/>
    <property type="molecule type" value="Genomic_DNA"/>
</dbReference>
<sequence length="513" mass="55652">MRERDLSHSSYGSPLVSRTSSLSEPPGSRSNSSTEASYDPEPFLPLGYDGIYGEQIQSGGTRQPSGDSLSSVQVSDGSSTIRDPYLLVPHVAITPEAKTLEDGRTMLCRPYSVDCSRGFENAMHSDQCFLPVHHCEEGLSRYGYLYDVNVQVLPTSESVIIDTVNEPASRVLGPGSSLLTLVQVHINASRPPRPNREAHSGDPENLMADLEYHLGNVQTEYIEVRLSYSHSGFPTFSDAGGVGAASAAVDGVSRSRTRLETRATGVITRNNPMSDWSPRPRPCAPVSNTLFTIIAAHWGPIRANDIMHRIVTSRSTPRKVAMSAAFNTSTTTMTTPTSPLHRNRRAGTDVQGSEETVRAAAAAPPPERTSTAPPLQVPRRQTSLRKGTRSPEPTKDGGGLPRKARKIWTEMRRTSSGSQPSYYLSSVKRIPGSFTDSLLPDLSETPGAAGEGRMGRDELLRDMAMHDVVAEPMFLSSILPTPEEYYMGGKKEMQHPEDEGTEAAGSVRSGNRG</sequence>
<feature type="compositionally biased region" description="Low complexity" evidence="1">
    <location>
        <begin position="329"/>
        <end position="339"/>
    </location>
</feature>
<evidence type="ECO:0000313" key="2">
    <source>
        <dbReference type="EMBL" id="KAK8060302.1"/>
    </source>
</evidence>
<accession>A0ABR1UN17</accession>
<name>A0ABR1UN17_9PEZI</name>
<keyword evidence="3" id="KW-1185">Reference proteome</keyword>
<feature type="compositionally biased region" description="Polar residues" evidence="1">
    <location>
        <begin position="8"/>
        <end position="36"/>
    </location>
</feature>
<feature type="compositionally biased region" description="Basic and acidic residues" evidence="1">
    <location>
        <begin position="489"/>
        <end position="498"/>
    </location>
</feature>
<organism evidence="2 3">
    <name type="scientific">Apiospora saccharicola</name>
    <dbReference type="NCBI Taxonomy" id="335842"/>
    <lineage>
        <taxon>Eukaryota</taxon>
        <taxon>Fungi</taxon>
        <taxon>Dikarya</taxon>
        <taxon>Ascomycota</taxon>
        <taxon>Pezizomycotina</taxon>
        <taxon>Sordariomycetes</taxon>
        <taxon>Xylariomycetidae</taxon>
        <taxon>Amphisphaeriales</taxon>
        <taxon>Apiosporaceae</taxon>
        <taxon>Apiospora</taxon>
    </lineage>
</organism>
<reference evidence="2 3" key="1">
    <citation type="submission" date="2023-01" db="EMBL/GenBank/DDBJ databases">
        <title>Analysis of 21 Apiospora genomes using comparative genomics revels a genus with tremendous synthesis potential of carbohydrate active enzymes and secondary metabolites.</title>
        <authorList>
            <person name="Sorensen T."/>
        </authorList>
    </citation>
    <scope>NUCLEOTIDE SEQUENCE [LARGE SCALE GENOMIC DNA]</scope>
    <source>
        <strain evidence="2 3">CBS 83171</strain>
    </source>
</reference>
<feature type="region of interest" description="Disordered" evidence="1">
    <location>
        <begin position="1"/>
        <end position="76"/>
    </location>
</feature>
<protein>
    <submittedName>
        <fullName evidence="2">Uncharacterized protein</fullName>
    </submittedName>
</protein>
<feature type="compositionally biased region" description="Low complexity" evidence="1">
    <location>
        <begin position="358"/>
        <end position="374"/>
    </location>
</feature>
<evidence type="ECO:0000313" key="3">
    <source>
        <dbReference type="Proteomes" id="UP001446871"/>
    </source>
</evidence>
<feature type="compositionally biased region" description="Low complexity" evidence="1">
    <location>
        <begin position="65"/>
        <end position="76"/>
    </location>
</feature>